<reference evidence="1 2" key="1">
    <citation type="journal article" date="2023" name="Proc. Natl. Acad. Sci. U.S.A.">
        <title>Bacterial tolerance to host-exuded specialized metabolites structures the maize root microbiome.</title>
        <authorList>
            <person name="Thoenen L."/>
            <person name="Giroud C."/>
            <person name="Kreuzer M."/>
            <person name="Waelchli J."/>
            <person name="Gfeller V."/>
            <person name="Deslandes-Herold G."/>
            <person name="Mateo P."/>
            <person name="Robert C.A.M."/>
            <person name="Ahrens C.H."/>
            <person name="Rubio-Somoza I."/>
            <person name="Bruggmann R."/>
            <person name="Erb M."/>
            <person name="Schlaeppi K."/>
        </authorList>
    </citation>
    <scope>NUCLEOTIDE SEQUENCE [LARGE SCALE GENOMIC DNA]</scope>
    <source>
        <strain evidence="1 2">LBA1-1-1.1</strain>
    </source>
</reference>
<dbReference type="RefSeq" id="WP_199639869.1">
    <property type="nucleotide sequence ID" value="NZ_JBEGIE010000099.1"/>
</dbReference>
<gene>
    <name evidence="1" type="ORF">MRBLBA1_005893</name>
</gene>
<protein>
    <submittedName>
        <fullName evidence="1">Uncharacterized protein</fullName>
    </submittedName>
</protein>
<name>A0ABV3IKN4_9BACI</name>
<evidence type="ECO:0000313" key="1">
    <source>
        <dbReference type="EMBL" id="MEV4914860.1"/>
    </source>
</evidence>
<organism evidence="1 2">
    <name type="scientific">Bacillus proteolyticus</name>
    <dbReference type="NCBI Taxonomy" id="2026192"/>
    <lineage>
        <taxon>Bacteria</taxon>
        <taxon>Bacillati</taxon>
        <taxon>Bacillota</taxon>
        <taxon>Bacilli</taxon>
        <taxon>Bacillales</taxon>
        <taxon>Bacillaceae</taxon>
        <taxon>Bacillus</taxon>
        <taxon>Bacillus cereus group</taxon>
    </lineage>
</organism>
<dbReference type="Proteomes" id="UP001552502">
    <property type="component" value="Unassembled WGS sequence"/>
</dbReference>
<evidence type="ECO:0000313" key="2">
    <source>
        <dbReference type="Proteomes" id="UP001552502"/>
    </source>
</evidence>
<comment type="caution">
    <text evidence="1">The sequence shown here is derived from an EMBL/GenBank/DDBJ whole genome shotgun (WGS) entry which is preliminary data.</text>
</comment>
<keyword evidence="2" id="KW-1185">Reference proteome</keyword>
<dbReference type="EMBL" id="JBEGIE010000099">
    <property type="protein sequence ID" value="MEV4914860.1"/>
    <property type="molecule type" value="Genomic_DNA"/>
</dbReference>
<sequence>MYEVSNYELSEEGGVLAKRLKLLKAEIADITPPVKNKADPPTKIIRLT</sequence>
<proteinExistence type="predicted"/>
<accession>A0ABV3IKN4</accession>